<reference evidence="1 2" key="1">
    <citation type="submission" date="2021-01" db="EMBL/GenBank/DDBJ databases">
        <title>Whole genome shotgun sequence of Catellatospora coxensis NBRC 107359.</title>
        <authorList>
            <person name="Komaki H."/>
            <person name="Tamura T."/>
        </authorList>
    </citation>
    <scope>NUCLEOTIDE SEQUENCE [LARGE SCALE GENOMIC DNA]</scope>
    <source>
        <strain evidence="1 2">NBRC 107359</strain>
    </source>
</reference>
<gene>
    <name evidence="1" type="ORF">Cco03nite_23150</name>
</gene>
<organism evidence="1 2">
    <name type="scientific">Catellatospora coxensis</name>
    <dbReference type="NCBI Taxonomy" id="310354"/>
    <lineage>
        <taxon>Bacteria</taxon>
        <taxon>Bacillati</taxon>
        <taxon>Actinomycetota</taxon>
        <taxon>Actinomycetes</taxon>
        <taxon>Micromonosporales</taxon>
        <taxon>Micromonosporaceae</taxon>
        <taxon>Catellatospora</taxon>
    </lineage>
</organism>
<dbReference type="EMBL" id="BONI01000016">
    <property type="protein sequence ID" value="GIG05615.1"/>
    <property type="molecule type" value="Genomic_DNA"/>
</dbReference>
<dbReference type="AlphaFoldDB" id="A0A8J3KR14"/>
<name>A0A8J3KR14_9ACTN</name>
<evidence type="ECO:0000313" key="2">
    <source>
        <dbReference type="Proteomes" id="UP000630887"/>
    </source>
</evidence>
<proteinExistence type="predicted"/>
<protein>
    <submittedName>
        <fullName evidence="1">Uncharacterized protein</fullName>
    </submittedName>
</protein>
<keyword evidence="2" id="KW-1185">Reference proteome</keyword>
<sequence length="62" mass="6965">MRNAPRQQDGLRDTPQRVTGKVIDIAVQDQTPRPAVNAQPDMKIITHLSTLSQRRRTSTIVS</sequence>
<accession>A0A8J3KR14</accession>
<dbReference type="Proteomes" id="UP000630887">
    <property type="component" value="Unassembled WGS sequence"/>
</dbReference>
<comment type="caution">
    <text evidence="1">The sequence shown here is derived from an EMBL/GenBank/DDBJ whole genome shotgun (WGS) entry which is preliminary data.</text>
</comment>
<evidence type="ECO:0000313" key="1">
    <source>
        <dbReference type="EMBL" id="GIG05615.1"/>
    </source>
</evidence>